<dbReference type="GeneID" id="73044953"/>
<dbReference type="SUPFAM" id="SSF53335">
    <property type="entry name" value="S-adenosyl-L-methionine-dependent methyltransferases"/>
    <property type="match status" value="1"/>
</dbReference>
<dbReference type="InterPro" id="IPR029063">
    <property type="entry name" value="SAM-dependent_MTases_sf"/>
</dbReference>
<comment type="caution">
    <text evidence="4">The sequence shown here is derived from an EMBL/GenBank/DDBJ whole genome shotgun (WGS) entry which is preliminary data.</text>
</comment>
<dbReference type="Proteomes" id="UP001595945">
    <property type="component" value="Unassembled WGS sequence"/>
</dbReference>
<dbReference type="EMBL" id="JBHSHT010000001">
    <property type="protein sequence ID" value="MFC4824363.1"/>
    <property type="molecule type" value="Genomic_DNA"/>
</dbReference>
<name>A0ABD5Q199_9EURY</name>
<sequence>MATDATTAAQQFYGRWADFYDLLARATPGLGRLRARAADALALDPGDTVVEMGCGTGANFPHLRERVGPEGRVVGVDFTQGMLARARDRIEREGWRNVHCVRADATDVEFREAPDAVLATFVVGMLADPEAAVNRWADLLAPGGRLALLDAAQTPRWFGWPVNRAFRGLVVASSPSGVEAYEAAPWTVLDERVAAARRALRERADETTHTEHALGVVRITGGRIG</sequence>
<dbReference type="EC" id="2.1.1.-" evidence="4"/>
<dbReference type="RefSeq" id="WP_254269888.1">
    <property type="nucleotide sequence ID" value="NZ_CP100400.1"/>
</dbReference>
<reference evidence="4 5" key="1">
    <citation type="journal article" date="2019" name="Int. J. Syst. Evol. Microbiol.">
        <title>The Global Catalogue of Microorganisms (GCM) 10K type strain sequencing project: providing services to taxonomists for standard genome sequencing and annotation.</title>
        <authorList>
            <consortium name="The Broad Institute Genomics Platform"/>
            <consortium name="The Broad Institute Genome Sequencing Center for Infectious Disease"/>
            <person name="Wu L."/>
            <person name="Ma J."/>
        </authorList>
    </citation>
    <scope>NUCLEOTIDE SEQUENCE [LARGE SCALE GENOMIC DNA]</scope>
    <source>
        <strain evidence="4 5">XZYJ18</strain>
    </source>
</reference>
<keyword evidence="2 4" id="KW-0808">Transferase</keyword>
<evidence type="ECO:0000313" key="4">
    <source>
        <dbReference type="EMBL" id="MFC4824363.1"/>
    </source>
</evidence>
<dbReference type="AlphaFoldDB" id="A0ABD5Q199"/>
<evidence type="ECO:0000256" key="1">
    <source>
        <dbReference type="ARBA" id="ARBA00022603"/>
    </source>
</evidence>
<dbReference type="CDD" id="cd02440">
    <property type="entry name" value="AdoMet_MTases"/>
    <property type="match status" value="1"/>
</dbReference>
<evidence type="ECO:0000313" key="5">
    <source>
        <dbReference type="Proteomes" id="UP001595945"/>
    </source>
</evidence>
<dbReference type="GO" id="GO:0032259">
    <property type="term" value="P:methylation"/>
    <property type="evidence" value="ECO:0007669"/>
    <property type="project" value="UniProtKB-KW"/>
</dbReference>
<dbReference type="Gene3D" id="3.40.50.150">
    <property type="entry name" value="Vaccinia Virus protein VP39"/>
    <property type="match status" value="1"/>
</dbReference>
<keyword evidence="5" id="KW-1185">Reference proteome</keyword>
<protein>
    <submittedName>
        <fullName evidence="4">Class I SAM-dependent methyltransferase</fullName>
        <ecNumber evidence="4">2.1.1.-</ecNumber>
    </submittedName>
</protein>
<dbReference type="GO" id="GO:0008168">
    <property type="term" value="F:methyltransferase activity"/>
    <property type="evidence" value="ECO:0007669"/>
    <property type="project" value="UniProtKB-KW"/>
</dbReference>
<feature type="domain" description="Methyltransferase" evidence="3">
    <location>
        <begin position="49"/>
        <end position="144"/>
    </location>
</feature>
<evidence type="ECO:0000259" key="3">
    <source>
        <dbReference type="Pfam" id="PF13649"/>
    </source>
</evidence>
<dbReference type="PANTHER" id="PTHR43861:SF1">
    <property type="entry name" value="TRANS-ACONITATE 2-METHYLTRANSFERASE"/>
    <property type="match status" value="1"/>
</dbReference>
<organism evidence="4 5">
    <name type="scientific">Halorussus aquaticus</name>
    <dbReference type="NCBI Taxonomy" id="2953748"/>
    <lineage>
        <taxon>Archaea</taxon>
        <taxon>Methanobacteriati</taxon>
        <taxon>Methanobacteriota</taxon>
        <taxon>Stenosarchaea group</taxon>
        <taxon>Halobacteria</taxon>
        <taxon>Halobacteriales</taxon>
        <taxon>Haladaptataceae</taxon>
        <taxon>Halorussus</taxon>
    </lineage>
</organism>
<gene>
    <name evidence="4" type="ORF">ACFO9K_08810</name>
</gene>
<dbReference type="InterPro" id="IPR041698">
    <property type="entry name" value="Methyltransf_25"/>
</dbReference>
<accession>A0ABD5Q199</accession>
<keyword evidence="1 4" id="KW-0489">Methyltransferase</keyword>
<dbReference type="PANTHER" id="PTHR43861">
    <property type="entry name" value="TRANS-ACONITATE 2-METHYLTRANSFERASE-RELATED"/>
    <property type="match status" value="1"/>
</dbReference>
<dbReference type="Pfam" id="PF13649">
    <property type="entry name" value="Methyltransf_25"/>
    <property type="match status" value="1"/>
</dbReference>
<evidence type="ECO:0000256" key="2">
    <source>
        <dbReference type="ARBA" id="ARBA00022679"/>
    </source>
</evidence>
<proteinExistence type="predicted"/>